<evidence type="ECO:0000313" key="6">
    <source>
        <dbReference type="Proteomes" id="UP001431572"/>
    </source>
</evidence>
<feature type="transmembrane region" description="Helical" evidence="2">
    <location>
        <begin position="31"/>
        <end position="54"/>
    </location>
</feature>
<name>A0A8T7MAD6_9CHLR</name>
<protein>
    <submittedName>
        <fullName evidence="3">Uncharacterized protein</fullName>
    </submittedName>
</protein>
<reference evidence="4" key="2">
    <citation type="journal article" date="2024" name="Nature">
        <title>Anoxygenic phototroph of the Chloroflexota uses a type I reaction centre.</title>
        <authorList>
            <person name="Tsuji J.M."/>
            <person name="Shaw N.A."/>
            <person name="Nagashima S."/>
            <person name="Venkiteswaran J.J."/>
            <person name="Schiff S.L."/>
            <person name="Watanabe T."/>
            <person name="Fukui M."/>
            <person name="Hanada S."/>
            <person name="Tank M."/>
            <person name="Neufeld J.D."/>
        </authorList>
    </citation>
    <scope>NUCLEOTIDE SEQUENCE</scope>
    <source>
        <strain evidence="4">L227-S17</strain>
    </source>
</reference>
<evidence type="ECO:0000313" key="5">
    <source>
        <dbReference type="Proteomes" id="UP000521676"/>
    </source>
</evidence>
<evidence type="ECO:0000313" key="3">
    <source>
        <dbReference type="EMBL" id="NWJ48963.1"/>
    </source>
</evidence>
<dbReference type="Proteomes" id="UP000521676">
    <property type="component" value="Unassembled WGS sequence"/>
</dbReference>
<dbReference type="RefSeq" id="WP_341470797.1">
    <property type="nucleotide sequence ID" value="NZ_CP128400.1"/>
</dbReference>
<evidence type="ECO:0000313" key="4">
    <source>
        <dbReference type="EMBL" id="WJW68892.1"/>
    </source>
</evidence>
<dbReference type="AlphaFoldDB" id="A0A8T7MAD6"/>
<reference evidence="3 5" key="1">
    <citation type="submission" date="2020-06" db="EMBL/GenBank/DDBJ databases">
        <title>Anoxygenic phototrophic Chloroflexota member uses a Type I reaction center.</title>
        <authorList>
            <person name="Tsuji J.M."/>
            <person name="Shaw N.A."/>
            <person name="Nagashima S."/>
            <person name="Venkiteswaran J."/>
            <person name="Schiff S.L."/>
            <person name="Hanada S."/>
            <person name="Tank M."/>
            <person name="Neufeld J.D."/>
        </authorList>
    </citation>
    <scope>NUCLEOTIDE SEQUENCE [LARGE SCALE GENOMIC DNA]</scope>
    <source>
        <strain evidence="3">L227-S17</strain>
    </source>
</reference>
<sequence>MVKKSFVSLMMGFGVTLAVLVIVTMPPGSWAVIVGVLLGLMAVIPVILVMLVFLNRTHPAQPLERQNPVQPIIIMQTPGYGTPYQQPEYLPDYQQYQNPLPYPDSRTSRANPAQRNLPSRRKAQQPQAYYEYEPGYLYDYPVADPTAYEAYYGEEVMDYAPRNNRKRGRRNEPGVVEADYRTIGDAGR</sequence>
<keyword evidence="2" id="KW-1133">Transmembrane helix</keyword>
<feature type="compositionally biased region" description="Polar residues" evidence="1">
    <location>
        <begin position="108"/>
        <end position="117"/>
    </location>
</feature>
<keyword evidence="2" id="KW-0472">Membrane</keyword>
<keyword evidence="2" id="KW-0812">Transmembrane</keyword>
<organism evidence="3 5">
    <name type="scientific">Candidatus Chlorohelix allophototropha</name>
    <dbReference type="NCBI Taxonomy" id="3003348"/>
    <lineage>
        <taxon>Bacteria</taxon>
        <taxon>Bacillati</taxon>
        <taxon>Chloroflexota</taxon>
        <taxon>Chloroflexia</taxon>
        <taxon>Candidatus Chloroheliales</taxon>
        <taxon>Candidatus Chloroheliaceae</taxon>
        <taxon>Candidatus Chlorohelix</taxon>
    </lineage>
</organism>
<proteinExistence type="predicted"/>
<dbReference type="EMBL" id="JACATZ010000003">
    <property type="protein sequence ID" value="NWJ48963.1"/>
    <property type="molecule type" value="Genomic_DNA"/>
</dbReference>
<gene>
    <name evidence="3" type="ORF">HXX08_24140</name>
    <name evidence="4" type="ORF">OZ401_004514</name>
</gene>
<dbReference type="Proteomes" id="UP001431572">
    <property type="component" value="Chromosome 2"/>
</dbReference>
<feature type="region of interest" description="Disordered" evidence="1">
    <location>
        <begin position="96"/>
        <end position="125"/>
    </location>
</feature>
<accession>A0A8T7MAD6</accession>
<feature type="transmembrane region" description="Helical" evidence="2">
    <location>
        <begin position="7"/>
        <end position="25"/>
    </location>
</feature>
<dbReference type="EMBL" id="CP128400">
    <property type="protein sequence ID" value="WJW68892.1"/>
    <property type="molecule type" value="Genomic_DNA"/>
</dbReference>
<evidence type="ECO:0000256" key="2">
    <source>
        <dbReference type="SAM" id="Phobius"/>
    </source>
</evidence>
<evidence type="ECO:0000256" key="1">
    <source>
        <dbReference type="SAM" id="MobiDB-lite"/>
    </source>
</evidence>
<keyword evidence="6" id="KW-1185">Reference proteome</keyword>